<organism evidence="3 4">
    <name type="scientific">Ectocarpus siliculosus</name>
    <name type="common">Brown alga</name>
    <name type="synonym">Conferva siliculosa</name>
    <dbReference type="NCBI Taxonomy" id="2880"/>
    <lineage>
        <taxon>Eukaryota</taxon>
        <taxon>Sar</taxon>
        <taxon>Stramenopiles</taxon>
        <taxon>Ochrophyta</taxon>
        <taxon>PX clade</taxon>
        <taxon>Phaeophyceae</taxon>
        <taxon>Ectocarpales</taxon>
        <taxon>Ectocarpaceae</taxon>
        <taxon>Ectocarpus</taxon>
    </lineage>
</organism>
<feature type="region of interest" description="Disordered" evidence="1">
    <location>
        <begin position="391"/>
        <end position="421"/>
    </location>
</feature>
<feature type="transmembrane region" description="Helical" evidence="2">
    <location>
        <begin position="362"/>
        <end position="383"/>
    </location>
</feature>
<dbReference type="OrthoDB" id="10545476at2759"/>
<protein>
    <submittedName>
        <fullName evidence="3">Uncharacterized protein</fullName>
    </submittedName>
</protein>
<dbReference type="EMBL" id="FN648524">
    <property type="protein sequence ID" value="CBJ32371.1"/>
    <property type="molecule type" value="Genomic_DNA"/>
</dbReference>
<evidence type="ECO:0000256" key="1">
    <source>
        <dbReference type="SAM" id="MobiDB-lite"/>
    </source>
</evidence>
<dbReference type="EMBL" id="FN649749">
    <property type="protein sequence ID" value="CBJ32371.1"/>
    <property type="molecule type" value="Genomic_DNA"/>
</dbReference>
<evidence type="ECO:0000313" key="3">
    <source>
        <dbReference type="EMBL" id="CBJ32371.1"/>
    </source>
</evidence>
<proteinExistence type="predicted"/>
<keyword evidence="2" id="KW-1133">Transmembrane helix</keyword>
<dbReference type="AlphaFoldDB" id="D7FXV8"/>
<accession>D7FXV8</accession>
<keyword evidence="4" id="KW-1185">Reference proteome</keyword>
<name>D7FXV8_ECTSI</name>
<keyword evidence="2" id="KW-0472">Membrane</keyword>
<evidence type="ECO:0000256" key="2">
    <source>
        <dbReference type="SAM" id="Phobius"/>
    </source>
</evidence>
<dbReference type="Proteomes" id="UP000002630">
    <property type="component" value="Linkage Group LG24"/>
</dbReference>
<keyword evidence="2" id="KW-0812">Transmembrane</keyword>
<gene>
    <name evidence="3" type="ORF">Esi_0333_0031</name>
</gene>
<dbReference type="InParanoid" id="D7FXV8"/>
<sequence>MSSCDDLFYLDIDYSTDRDGCYEVGSTINLENAYFLDGIADEGSALVYASESIVDDNLVWVLGNVNEWYDGDTWDVSWLCRDAALGDASTQHPSEVVQWNCYSSEDSDYTRLDEISITCSCGTTPAPTALSCDDSFSLDVDYSSVRDGCYELNIAWTINGENSYFLNGIEEDVDSSVVYTTDDLVDDHLVWVLGNVNEYEEGNWVISPICRDAALGDPFTQEPWEVARWDCYSSDDDDFTRLDEISITCSCDTTPAPTAGSTPAPTVGPTPFPTVLPTPAPTTGSTPAPTVFSTPETETFTPAPIAIISPRETVSPLTTNPFPSPSFTESTPPFTLSPLPEGTTTPATVASSGGGDTSTMSVVAGAVGGGLVVGAIAAVVLLFKTGRLKPCGNDNSSEPSPGVGSIPAGAPSATSSAIAGTQLPAAMQYPEALRT</sequence>
<evidence type="ECO:0000313" key="4">
    <source>
        <dbReference type="Proteomes" id="UP000002630"/>
    </source>
</evidence>
<reference evidence="3 4" key="1">
    <citation type="journal article" date="2010" name="Nature">
        <title>The Ectocarpus genome and the independent evolution of multicellularity in brown algae.</title>
        <authorList>
            <person name="Cock J.M."/>
            <person name="Sterck L."/>
            <person name="Rouze P."/>
            <person name="Scornet D."/>
            <person name="Allen A.E."/>
            <person name="Amoutzias G."/>
            <person name="Anthouard V."/>
            <person name="Artiguenave F."/>
            <person name="Aury J.M."/>
            <person name="Badger J.H."/>
            <person name="Beszteri B."/>
            <person name="Billiau K."/>
            <person name="Bonnet E."/>
            <person name="Bothwell J.H."/>
            <person name="Bowler C."/>
            <person name="Boyen C."/>
            <person name="Brownlee C."/>
            <person name="Carrano C.J."/>
            <person name="Charrier B."/>
            <person name="Cho G.Y."/>
            <person name="Coelho S.M."/>
            <person name="Collen J."/>
            <person name="Corre E."/>
            <person name="Da Silva C."/>
            <person name="Delage L."/>
            <person name="Delaroque N."/>
            <person name="Dittami S.M."/>
            <person name="Doulbeau S."/>
            <person name="Elias M."/>
            <person name="Farnham G."/>
            <person name="Gachon C.M."/>
            <person name="Gschloessl B."/>
            <person name="Heesch S."/>
            <person name="Jabbari K."/>
            <person name="Jubin C."/>
            <person name="Kawai H."/>
            <person name="Kimura K."/>
            <person name="Kloareg B."/>
            <person name="Kupper F.C."/>
            <person name="Lang D."/>
            <person name="Le Bail A."/>
            <person name="Leblanc C."/>
            <person name="Lerouge P."/>
            <person name="Lohr M."/>
            <person name="Lopez P.J."/>
            <person name="Martens C."/>
            <person name="Maumus F."/>
            <person name="Michel G."/>
            <person name="Miranda-Saavedra D."/>
            <person name="Morales J."/>
            <person name="Moreau H."/>
            <person name="Motomura T."/>
            <person name="Nagasato C."/>
            <person name="Napoli C.A."/>
            <person name="Nelson D.R."/>
            <person name="Nyvall-Collen P."/>
            <person name="Peters A.F."/>
            <person name="Pommier C."/>
            <person name="Potin P."/>
            <person name="Poulain J."/>
            <person name="Quesneville H."/>
            <person name="Read B."/>
            <person name="Rensing S.A."/>
            <person name="Ritter A."/>
            <person name="Rousvoal S."/>
            <person name="Samanta M."/>
            <person name="Samson G."/>
            <person name="Schroeder D.C."/>
            <person name="Segurens B."/>
            <person name="Strittmatter M."/>
            <person name="Tonon T."/>
            <person name="Tregear J.W."/>
            <person name="Valentin K."/>
            <person name="von Dassow P."/>
            <person name="Yamagishi T."/>
            <person name="Van de Peer Y."/>
            <person name="Wincker P."/>
        </authorList>
    </citation>
    <scope>NUCLEOTIDE SEQUENCE [LARGE SCALE GENOMIC DNA]</scope>
    <source>
        <strain evidence="4">Ec32 / CCAP1310/4</strain>
    </source>
</reference>